<reference evidence="1" key="1">
    <citation type="submission" date="2018-05" db="EMBL/GenBank/DDBJ databases">
        <authorList>
            <person name="Lanie J.A."/>
            <person name="Ng W.-L."/>
            <person name="Kazmierczak K.M."/>
            <person name="Andrzejewski T.M."/>
            <person name="Davidsen T.M."/>
            <person name="Wayne K.J."/>
            <person name="Tettelin H."/>
            <person name="Glass J.I."/>
            <person name="Rusch D."/>
            <person name="Podicherti R."/>
            <person name="Tsui H.-C.T."/>
            <person name="Winkler M.E."/>
        </authorList>
    </citation>
    <scope>NUCLEOTIDE SEQUENCE</scope>
</reference>
<organism evidence="1">
    <name type="scientific">marine metagenome</name>
    <dbReference type="NCBI Taxonomy" id="408172"/>
    <lineage>
        <taxon>unclassified sequences</taxon>
        <taxon>metagenomes</taxon>
        <taxon>ecological metagenomes</taxon>
    </lineage>
</organism>
<dbReference type="EMBL" id="UINC01076717">
    <property type="protein sequence ID" value="SVC16147.1"/>
    <property type="molecule type" value="Genomic_DNA"/>
</dbReference>
<name>A0A382JZ23_9ZZZZ</name>
<gene>
    <name evidence="1" type="ORF">METZ01_LOCUS269001</name>
</gene>
<sequence length="27" mass="3127">MFNLKFFANSILISWHFNVGTGNNKIL</sequence>
<protein>
    <submittedName>
        <fullName evidence="1">Uncharacterized protein</fullName>
    </submittedName>
</protein>
<evidence type="ECO:0000313" key="1">
    <source>
        <dbReference type="EMBL" id="SVC16147.1"/>
    </source>
</evidence>
<dbReference type="AlphaFoldDB" id="A0A382JZ23"/>
<feature type="non-terminal residue" evidence="1">
    <location>
        <position position="27"/>
    </location>
</feature>
<accession>A0A382JZ23</accession>
<proteinExistence type="predicted"/>